<dbReference type="InterPro" id="IPR000709">
    <property type="entry name" value="Leu_Ile_Val-bd"/>
</dbReference>
<keyword evidence="4" id="KW-0029">Amino-acid transport</keyword>
<dbReference type="SUPFAM" id="SSF53822">
    <property type="entry name" value="Periplasmic binding protein-like I"/>
    <property type="match status" value="1"/>
</dbReference>
<dbReference type="CDD" id="cd06338">
    <property type="entry name" value="PBP1_ABC_ligand_binding-like"/>
    <property type="match status" value="1"/>
</dbReference>
<name>A0ABU4T386_9PSEU</name>
<dbReference type="InterPro" id="IPR051010">
    <property type="entry name" value="BCAA_transport"/>
</dbReference>
<dbReference type="Gene3D" id="3.40.50.2300">
    <property type="match status" value="2"/>
</dbReference>
<keyword evidence="2" id="KW-0813">Transport</keyword>
<keyword evidence="7" id="KW-1185">Reference proteome</keyword>
<dbReference type="Pfam" id="PF13458">
    <property type="entry name" value="Peripla_BP_6"/>
    <property type="match status" value="1"/>
</dbReference>
<dbReference type="PRINTS" id="PR00337">
    <property type="entry name" value="LEUILEVALBP"/>
</dbReference>
<dbReference type="InterPro" id="IPR006311">
    <property type="entry name" value="TAT_signal"/>
</dbReference>
<dbReference type="InterPro" id="IPR028082">
    <property type="entry name" value="Peripla_BP_I"/>
</dbReference>
<protein>
    <submittedName>
        <fullName evidence="6">Amino acid ABC transporter substrate-binding protein</fullName>
    </submittedName>
</protein>
<feature type="domain" description="Leucine-binding protein" evidence="5">
    <location>
        <begin position="37"/>
        <end position="382"/>
    </location>
</feature>
<proteinExistence type="inferred from homology"/>
<reference evidence="6 7" key="1">
    <citation type="submission" date="2023-11" db="EMBL/GenBank/DDBJ databases">
        <title>Lentzea sokolovensis, sp. nov., Lentzea kristufkii, sp. nov., and Lentzea miocenensis, sp. nov., rare actinobacteria from Sokolov Coal Basin, Miocene lacustrine sediment, Czech Republic.</title>
        <authorList>
            <person name="Lara A."/>
            <person name="Kotroba L."/>
            <person name="Nouioui I."/>
            <person name="Neumann-Schaal M."/>
            <person name="Mast Y."/>
            <person name="Chronakova A."/>
        </authorList>
    </citation>
    <scope>NUCLEOTIDE SEQUENCE [LARGE SCALE GENOMIC DNA]</scope>
    <source>
        <strain evidence="6 7">BCCO 10_0856</strain>
    </source>
</reference>
<evidence type="ECO:0000313" key="7">
    <source>
        <dbReference type="Proteomes" id="UP001285521"/>
    </source>
</evidence>
<dbReference type="PANTHER" id="PTHR30483:SF37">
    <property type="entry name" value="ABC TRANSPORTER SUBSTRATE-BINDING PROTEIN"/>
    <property type="match status" value="1"/>
</dbReference>
<evidence type="ECO:0000259" key="5">
    <source>
        <dbReference type="Pfam" id="PF13458"/>
    </source>
</evidence>
<evidence type="ECO:0000313" key="6">
    <source>
        <dbReference type="EMBL" id="MDX8032630.1"/>
    </source>
</evidence>
<dbReference type="PROSITE" id="PS51257">
    <property type="entry name" value="PROKAR_LIPOPROTEIN"/>
    <property type="match status" value="1"/>
</dbReference>
<evidence type="ECO:0000256" key="4">
    <source>
        <dbReference type="ARBA" id="ARBA00022970"/>
    </source>
</evidence>
<gene>
    <name evidence="6" type="ORF">SK803_20640</name>
</gene>
<dbReference type="PROSITE" id="PS51318">
    <property type="entry name" value="TAT"/>
    <property type="match status" value="1"/>
</dbReference>
<sequence>MQRRIPELSRRTFLLGSGAVLLTACSGGTTSGGGSGPLRIGASLPLTGPVADVSKPGYQGYQAWQKKINAAGGLLGRQVEFVVLDDGFDQNTVVANYNRLISQDRVDLLLGTFSSFLNLPASTIAERHGMLYIEPSGGAAEIFERGLKRLFFAQPGTTKDVPDRFVDYITALPPGDRPRTAAYSTQNDPSADVPVQIFQQKFEALGIRTVHSTNYPADTANFDAMAATIAQAAPDLVVHGAVTADGVGMIRSFQKVGFSPKFLFQTKSPSDPLTFPDGIGKGNTEGIFTTAAWHPKAKTPGNAEFVEAYKAQFNEEPTEDAASSYTATQVLEAGVKAVGKIDQDAIAQWLHANSVPTVSGTLAWDERGVPKASMLLVQWQKGQIEVVAPSEAATTQNVVRPKPGWA</sequence>
<evidence type="ECO:0000256" key="1">
    <source>
        <dbReference type="ARBA" id="ARBA00010062"/>
    </source>
</evidence>
<dbReference type="PANTHER" id="PTHR30483">
    <property type="entry name" value="LEUCINE-SPECIFIC-BINDING PROTEIN"/>
    <property type="match status" value="1"/>
</dbReference>
<dbReference type="Proteomes" id="UP001285521">
    <property type="component" value="Unassembled WGS sequence"/>
</dbReference>
<dbReference type="RefSeq" id="WP_319967666.1">
    <property type="nucleotide sequence ID" value="NZ_JAXAVW010000016.1"/>
</dbReference>
<accession>A0ABU4T386</accession>
<evidence type="ECO:0000256" key="3">
    <source>
        <dbReference type="ARBA" id="ARBA00022729"/>
    </source>
</evidence>
<keyword evidence="3" id="KW-0732">Signal</keyword>
<dbReference type="EMBL" id="JAXAVW010000016">
    <property type="protein sequence ID" value="MDX8032630.1"/>
    <property type="molecule type" value="Genomic_DNA"/>
</dbReference>
<comment type="similarity">
    <text evidence="1">Belongs to the leucine-binding protein family.</text>
</comment>
<comment type="caution">
    <text evidence="6">The sequence shown here is derived from an EMBL/GenBank/DDBJ whole genome shotgun (WGS) entry which is preliminary data.</text>
</comment>
<evidence type="ECO:0000256" key="2">
    <source>
        <dbReference type="ARBA" id="ARBA00022448"/>
    </source>
</evidence>
<organism evidence="6 7">
    <name type="scientific">Lentzea miocenica</name>
    <dbReference type="NCBI Taxonomy" id="3095431"/>
    <lineage>
        <taxon>Bacteria</taxon>
        <taxon>Bacillati</taxon>
        <taxon>Actinomycetota</taxon>
        <taxon>Actinomycetes</taxon>
        <taxon>Pseudonocardiales</taxon>
        <taxon>Pseudonocardiaceae</taxon>
        <taxon>Lentzea</taxon>
    </lineage>
</organism>
<dbReference type="InterPro" id="IPR028081">
    <property type="entry name" value="Leu-bd"/>
</dbReference>